<organism evidence="4 5">
    <name type="scientific">Candidatus Avoscillospira stercorigallinarum</name>
    <dbReference type="NCBI Taxonomy" id="2840708"/>
    <lineage>
        <taxon>Bacteria</taxon>
        <taxon>Bacillati</taxon>
        <taxon>Bacillota</taxon>
        <taxon>Clostridia</taxon>
        <taxon>Eubacteriales</taxon>
        <taxon>Oscillospiraceae</taxon>
        <taxon>Oscillospiraceae incertae sedis</taxon>
        <taxon>Candidatus Avoscillospira</taxon>
    </lineage>
</organism>
<evidence type="ECO:0000256" key="1">
    <source>
        <dbReference type="ARBA" id="ARBA00022705"/>
    </source>
</evidence>
<comment type="caution">
    <text evidence="4">The sequence shown here is derived from an EMBL/GenBank/DDBJ whole genome shotgun (WGS) entry which is preliminary data.</text>
</comment>
<feature type="domain" description="J" evidence="3">
    <location>
        <begin position="4"/>
        <end position="73"/>
    </location>
</feature>
<dbReference type="SUPFAM" id="SSF46565">
    <property type="entry name" value="Chaperone J-domain"/>
    <property type="match status" value="1"/>
</dbReference>
<reference evidence="4" key="2">
    <citation type="journal article" date="2021" name="PeerJ">
        <title>Extensive microbial diversity within the chicken gut microbiome revealed by metagenomics and culture.</title>
        <authorList>
            <person name="Gilroy R."/>
            <person name="Ravi A."/>
            <person name="Getino M."/>
            <person name="Pursley I."/>
            <person name="Horton D.L."/>
            <person name="Alikhan N.F."/>
            <person name="Baker D."/>
            <person name="Gharbi K."/>
            <person name="Hall N."/>
            <person name="Watson M."/>
            <person name="Adriaenssens E.M."/>
            <person name="Foster-Nyarko E."/>
            <person name="Jarju S."/>
            <person name="Secka A."/>
            <person name="Antonio M."/>
            <person name="Oren A."/>
            <person name="Chaudhuri R.R."/>
            <person name="La Ragione R."/>
            <person name="Hildebrand F."/>
            <person name="Pallen M.J."/>
        </authorList>
    </citation>
    <scope>NUCLEOTIDE SEQUENCE</scope>
    <source>
        <strain evidence="4">ChiSjej2B20-13462</strain>
    </source>
</reference>
<dbReference type="CDD" id="cd06257">
    <property type="entry name" value="DnaJ"/>
    <property type="match status" value="1"/>
</dbReference>
<dbReference type="Pfam" id="PF00226">
    <property type="entry name" value="DnaJ"/>
    <property type="match status" value="1"/>
</dbReference>
<dbReference type="PROSITE" id="PS50076">
    <property type="entry name" value="DNAJ_2"/>
    <property type="match status" value="1"/>
</dbReference>
<evidence type="ECO:0000259" key="3">
    <source>
        <dbReference type="PROSITE" id="PS50076"/>
    </source>
</evidence>
<reference evidence="4" key="1">
    <citation type="submission" date="2020-10" db="EMBL/GenBank/DDBJ databases">
        <authorList>
            <person name="Gilroy R."/>
        </authorList>
    </citation>
    <scope>NUCLEOTIDE SEQUENCE</scope>
    <source>
        <strain evidence="4">ChiSjej2B20-13462</strain>
    </source>
</reference>
<evidence type="ECO:0000313" key="5">
    <source>
        <dbReference type="Proteomes" id="UP000886874"/>
    </source>
</evidence>
<dbReference type="GO" id="GO:0006260">
    <property type="term" value="P:DNA replication"/>
    <property type="evidence" value="ECO:0007669"/>
    <property type="project" value="UniProtKB-KW"/>
</dbReference>
<protein>
    <submittedName>
        <fullName evidence="4">J domain-containing protein</fullName>
    </submittedName>
</protein>
<dbReference type="EMBL" id="DVFN01000109">
    <property type="protein sequence ID" value="HIQ70204.1"/>
    <property type="molecule type" value="Genomic_DNA"/>
</dbReference>
<evidence type="ECO:0000256" key="2">
    <source>
        <dbReference type="SAM" id="MobiDB-lite"/>
    </source>
</evidence>
<name>A0A9D1CQ79_9FIRM</name>
<evidence type="ECO:0000313" key="4">
    <source>
        <dbReference type="EMBL" id="HIQ70204.1"/>
    </source>
</evidence>
<dbReference type="SMART" id="SM00271">
    <property type="entry name" value="DnaJ"/>
    <property type="match status" value="1"/>
</dbReference>
<dbReference type="InterPro" id="IPR036869">
    <property type="entry name" value="J_dom_sf"/>
</dbReference>
<dbReference type="InterPro" id="IPR050817">
    <property type="entry name" value="DjlA_DnaK_co-chaperone"/>
</dbReference>
<dbReference type="Proteomes" id="UP000886874">
    <property type="component" value="Unassembled WGS sequence"/>
</dbReference>
<dbReference type="Gene3D" id="1.10.287.110">
    <property type="entry name" value="DnaJ domain"/>
    <property type="match status" value="1"/>
</dbReference>
<dbReference type="SUPFAM" id="SSF48452">
    <property type="entry name" value="TPR-like"/>
    <property type="match status" value="1"/>
</dbReference>
<keyword evidence="1" id="KW-0235">DNA replication</keyword>
<dbReference type="PRINTS" id="PR00625">
    <property type="entry name" value="JDOMAIN"/>
</dbReference>
<dbReference type="PANTHER" id="PTHR24074">
    <property type="entry name" value="CO-CHAPERONE PROTEIN DJLA"/>
    <property type="match status" value="1"/>
</dbReference>
<accession>A0A9D1CQ79</accession>
<gene>
    <name evidence="4" type="ORF">IAA67_07745</name>
</gene>
<proteinExistence type="predicted"/>
<dbReference type="InterPro" id="IPR001623">
    <property type="entry name" value="DnaJ_domain"/>
</dbReference>
<dbReference type="InterPro" id="IPR011990">
    <property type="entry name" value="TPR-like_helical_dom_sf"/>
</dbReference>
<feature type="region of interest" description="Disordered" evidence="2">
    <location>
        <begin position="57"/>
        <end position="85"/>
    </location>
</feature>
<feature type="compositionally biased region" description="Polar residues" evidence="2">
    <location>
        <begin position="60"/>
        <end position="69"/>
    </location>
</feature>
<sequence>MFDDPYRILGLKPGASEEEVKRAYRQLAKKYHPDMNPGDPYAAKMMNDINAAYDQIKNPPRQTTTQNSYDPFAGWQRREDPGQSQNTEFQAARHYIQMGAFQDAAYVLHNVPTGQRSAEWYYLSALVNLNMGNRILAYEQINQACRMAPDNPEYQSVREQVERYGTAYQAQQQGFHFNMDPWQACLGLCICSNLLSCYPGLCCFC</sequence>
<dbReference type="AlphaFoldDB" id="A0A9D1CQ79"/>